<dbReference type="PANTHER" id="PTHR42948:SF1">
    <property type="entry name" value="TRANSPORTER"/>
    <property type="match status" value="1"/>
</dbReference>
<feature type="transmembrane region" description="Helical" evidence="6">
    <location>
        <begin position="135"/>
        <end position="152"/>
    </location>
</feature>
<dbReference type="EMBL" id="BMZH01000001">
    <property type="protein sequence ID" value="GHA83082.1"/>
    <property type="molecule type" value="Genomic_DNA"/>
</dbReference>
<proteinExistence type="predicted"/>
<feature type="transmembrane region" description="Helical" evidence="6">
    <location>
        <begin position="337"/>
        <end position="355"/>
    </location>
</feature>
<feature type="transmembrane region" description="Helical" evidence="6">
    <location>
        <begin position="246"/>
        <end position="273"/>
    </location>
</feature>
<sequence>MAAVGSSVGLGNLWRFSSEAGSNGGAAFILIYLLAVVFVCIPVLMSEYLVGRAGSSANAIDSVAEVAIQSKVTKNWTLLSWVGMVAGFMIVTFYCVVAAWVVRYIFKFIGNDFAGLEADAVAGVFVNFISTPMQVLPWFLLFAVLTIWLVSRGVNRGIEMAAKILMPVFFVLLVGLAIFAVVSNIGNGGTGQALNFLYTPDFSKINGGVASAALGQAFFSVGIGSAIMITYGSYLPQNVSIPKASVIVGLTDTAVALIAGLAIFPIVFAFGLAPGSGAGLFFITLPNAFASMGAAGPIIGAAFFFLAFFAAITSSVSLLEPSVAFVSERFKMTKAKAAWVAGSVMIAVGLISVFGVNPGGDTYALDAIDTFTGQVMLPLAGLLIVLFVGWRVDKAIIATEFADSRALGNILLILTRFVAPVFVAVVLVSSVYGAYFAS</sequence>
<feature type="transmembrane region" description="Helical" evidence="6">
    <location>
        <begin position="293"/>
        <end position="316"/>
    </location>
</feature>
<dbReference type="InterPro" id="IPR047218">
    <property type="entry name" value="YocR/YhdH-like"/>
</dbReference>
<organism evidence="7 8">
    <name type="scientific">Algimonas arctica</name>
    <dbReference type="NCBI Taxonomy" id="1479486"/>
    <lineage>
        <taxon>Bacteria</taxon>
        <taxon>Pseudomonadati</taxon>
        <taxon>Pseudomonadota</taxon>
        <taxon>Alphaproteobacteria</taxon>
        <taxon>Maricaulales</taxon>
        <taxon>Robiginitomaculaceae</taxon>
        <taxon>Algimonas</taxon>
    </lineage>
</organism>
<dbReference type="Pfam" id="PF00209">
    <property type="entry name" value="SNF"/>
    <property type="match status" value="2"/>
</dbReference>
<gene>
    <name evidence="7" type="ORF">GCM10009069_02960</name>
</gene>
<evidence type="ECO:0000256" key="1">
    <source>
        <dbReference type="ARBA" id="ARBA00004141"/>
    </source>
</evidence>
<accession>A0A8J3G149</accession>
<evidence type="ECO:0000256" key="6">
    <source>
        <dbReference type="SAM" id="Phobius"/>
    </source>
</evidence>
<feature type="transmembrane region" description="Helical" evidence="6">
    <location>
        <begin position="78"/>
        <end position="102"/>
    </location>
</feature>
<dbReference type="PRINTS" id="PR00176">
    <property type="entry name" value="NANEUSMPORT"/>
</dbReference>
<keyword evidence="8" id="KW-1185">Reference proteome</keyword>
<comment type="subcellular location">
    <subcellularLocation>
        <location evidence="1">Membrane</location>
        <topology evidence="1">Multi-pass membrane protein</topology>
    </subcellularLocation>
</comment>
<dbReference type="InterPro" id="IPR037272">
    <property type="entry name" value="SNS_sf"/>
</dbReference>
<keyword evidence="2" id="KW-0813">Transport</keyword>
<dbReference type="CDD" id="cd10336">
    <property type="entry name" value="SLC6sbd_Tyt1-Like"/>
    <property type="match status" value="1"/>
</dbReference>
<keyword evidence="4 6" id="KW-1133">Transmembrane helix</keyword>
<dbReference type="InterPro" id="IPR000175">
    <property type="entry name" value="Na/ntran_symport"/>
</dbReference>
<feature type="transmembrane region" description="Helical" evidence="6">
    <location>
        <begin position="205"/>
        <end position="234"/>
    </location>
</feature>
<evidence type="ECO:0000256" key="4">
    <source>
        <dbReference type="ARBA" id="ARBA00022989"/>
    </source>
</evidence>
<evidence type="ECO:0000256" key="3">
    <source>
        <dbReference type="ARBA" id="ARBA00022692"/>
    </source>
</evidence>
<feature type="transmembrane region" description="Helical" evidence="6">
    <location>
        <begin position="375"/>
        <end position="392"/>
    </location>
</feature>
<comment type="caution">
    <text evidence="7">The sequence shown here is derived from an EMBL/GenBank/DDBJ whole genome shotgun (WGS) entry which is preliminary data.</text>
</comment>
<evidence type="ECO:0000313" key="8">
    <source>
        <dbReference type="Proteomes" id="UP000634004"/>
    </source>
</evidence>
<name>A0A8J3G149_9PROT</name>
<feature type="transmembrane region" description="Helical" evidence="6">
    <location>
        <begin position="25"/>
        <end position="45"/>
    </location>
</feature>
<feature type="transmembrane region" description="Helical" evidence="6">
    <location>
        <begin position="413"/>
        <end position="435"/>
    </location>
</feature>
<dbReference type="Proteomes" id="UP000634004">
    <property type="component" value="Unassembled WGS sequence"/>
</dbReference>
<dbReference type="PANTHER" id="PTHR42948">
    <property type="entry name" value="TRANSPORTER"/>
    <property type="match status" value="1"/>
</dbReference>
<reference evidence="7" key="2">
    <citation type="submission" date="2020-09" db="EMBL/GenBank/DDBJ databases">
        <authorList>
            <person name="Sun Q."/>
            <person name="Kim S."/>
        </authorList>
    </citation>
    <scope>NUCLEOTIDE SEQUENCE</scope>
    <source>
        <strain evidence="7">KCTC 32513</strain>
    </source>
</reference>
<evidence type="ECO:0000256" key="5">
    <source>
        <dbReference type="ARBA" id="ARBA00023136"/>
    </source>
</evidence>
<protein>
    <submittedName>
        <fullName evidence="7">Transporter</fullName>
    </submittedName>
</protein>
<evidence type="ECO:0000256" key="2">
    <source>
        <dbReference type="ARBA" id="ARBA00022448"/>
    </source>
</evidence>
<dbReference type="NCBIfam" id="NF037979">
    <property type="entry name" value="Na_transp"/>
    <property type="match status" value="1"/>
</dbReference>
<reference evidence="7" key="1">
    <citation type="journal article" date="2014" name="Int. J. Syst. Evol. Microbiol.">
        <title>Complete genome sequence of Corynebacterium casei LMG S-19264T (=DSM 44701T), isolated from a smear-ripened cheese.</title>
        <authorList>
            <consortium name="US DOE Joint Genome Institute (JGI-PGF)"/>
            <person name="Walter F."/>
            <person name="Albersmeier A."/>
            <person name="Kalinowski J."/>
            <person name="Ruckert C."/>
        </authorList>
    </citation>
    <scope>NUCLEOTIDE SEQUENCE</scope>
    <source>
        <strain evidence="7">KCTC 32513</strain>
    </source>
</reference>
<dbReference type="GO" id="GO:0016020">
    <property type="term" value="C:membrane"/>
    <property type="evidence" value="ECO:0007669"/>
    <property type="project" value="UniProtKB-SubCell"/>
</dbReference>
<feature type="transmembrane region" description="Helical" evidence="6">
    <location>
        <begin position="164"/>
        <end position="185"/>
    </location>
</feature>
<keyword evidence="5 6" id="KW-0472">Membrane</keyword>
<dbReference type="AlphaFoldDB" id="A0A8J3G149"/>
<evidence type="ECO:0000313" key="7">
    <source>
        <dbReference type="EMBL" id="GHA83082.1"/>
    </source>
</evidence>
<dbReference type="PROSITE" id="PS50267">
    <property type="entry name" value="NA_NEUROTRAN_SYMP_3"/>
    <property type="match status" value="1"/>
</dbReference>
<dbReference type="SUPFAM" id="SSF161070">
    <property type="entry name" value="SNF-like"/>
    <property type="match status" value="1"/>
</dbReference>
<keyword evidence="3 6" id="KW-0812">Transmembrane</keyword>